<name>A0ABQ4I5U9_9ACTN</name>
<evidence type="ECO:0000313" key="2">
    <source>
        <dbReference type="EMBL" id="GIJ13273.1"/>
    </source>
</evidence>
<keyword evidence="3" id="KW-1185">Reference proteome</keyword>
<dbReference type="Proteomes" id="UP000647017">
    <property type="component" value="Unassembled WGS sequence"/>
</dbReference>
<feature type="region of interest" description="Disordered" evidence="1">
    <location>
        <begin position="85"/>
        <end position="108"/>
    </location>
</feature>
<evidence type="ECO:0000313" key="3">
    <source>
        <dbReference type="Proteomes" id="UP000647017"/>
    </source>
</evidence>
<accession>A0ABQ4I5U9</accession>
<gene>
    <name evidence="2" type="ORF">Van01_64870</name>
</gene>
<evidence type="ECO:0000256" key="1">
    <source>
        <dbReference type="SAM" id="MobiDB-lite"/>
    </source>
</evidence>
<sequence>MTERLQIGTDPESIRVLKAALVGGVLPDTYVSAGSLVHTEAVSGGLAAADEDSPLPVSASVVTPAGLAGLLAEHAYVYRLRARKSDTGAPEMRREGPEHAPPGGLRHRLVVSASASASAWRIQLRSAS</sequence>
<comment type="caution">
    <text evidence="2">The sequence shown here is derived from an EMBL/GenBank/DDBJ whole genome shotgun (WGS) entry which is preliminary data.</text>
</comment>
<protein>
    <submittedName>
        <fullName evidence="2">Uncharacterized protein</fullName>
    </submittedName>
</protein>
<dbReference type="EMBL" id="BOOZ01000094">
    <property type="protein sequence ID" value="GIJ13273.1"/>
    <property type="molecule type" value="Genomic_DNA"/>
</dbReference>
<feature type="compositionally biased region" description="Basic and acidic residues" evidence="1">
    <location>
        <begin position="85"/>
        <end position="98"/>
    </location>
</feature>
<dbReference type="RefSeq" id="WP_239099442.1">
    <property type="nucleotide sequence ID" value="NZ_BOOZ01000094.1"/>
</dbReference>
<organism evidence="2 3">
    <name type="scientific">Micromonospora andamanensis</name>
    <dbReference type="NCBI Taxonomy" id="1287068"/>
    <lineage>
        <taxon>Bacteria</taxon>
        <taxon>Bacillati</taxon>
        <taxon>Actinomycetota</taxon>
        <taxon>Actinomycetes</taxon>
        <taxon>Micromonosporales</taxon>
        <taxon>Micromonosporaceae</taxon>
        <taxon>Micromonospora</taxon>
    </lineage>
</organism>
<reference evidence="2 3" key="1">
    <citation type="submission" date="2021-01" db="EMBL/GenBank/DDBJ databases">
        <title>Whole genome shotgun sequence of Verrucosispora andamanensis NBRC 109075.</title>
        <authorList>
            <person name="Komaki H."/>
            <person name="Tamura T."/>
        </authorList>
    </citation>
    <scope>NUCLEOTIDE SEQUENCE [LARGE SCALE GENOMIC DNA]</scope>
    <source>
        <strain evidence="2 3">NBRC 109075</strain>
    </source>
</reference>
<proteinExistence type="predicted"/>